<feature type="compositionally biased region" description="Low complexity" evidence="10">
    <location>
        <begin position="354"/>
        <end position="363"/>
    </location>
</feature>
<dbReference type="InterPro" id="IPR027267">
    <property type="entry name" value="AH/BAR_dom_sf"/>
</dbReference>
<keyword evidence="7" id="KW-0863">Zinc-finger</keyword>
<feature type="region of interest" description="Disordered" evidence="10">
    <location>
        <begin position="204"/>
        <end position="251"/>
    </location>
</feature>
<dbReference type="SUPFAM" id="SSF103657">
    <property type="entry name" value="BAR/IMD domain-like"/>
    <property type="match status" value="1"/>
</dbReference>
<keyword evidence="4" id="KW-0963">Cytoplasm</keyword>
<dbReference type="PANTHER" id="PTHR15135">
    <property type="entry name" value="STAC"/>
    <property type="match status" value="1"/>
</dbReference>
<comment type="subcellular location">
    <subcellularLocation>
        <location evidence="1">Cell membrane</location>
        <topology evidence="1">Peripheral membrane protein</topology>
        <orientation evidence="1">Cytoplasmic side</orientation>
    </subcellularLocation>
    <subcellularLocation>
        <location evidence="2">Cytoplasm</location>
    </subcellularLocation>
</comment>
<dbReference type="CTD" id="8237257"/>
<dbReference type="InterPro" id="IPR046349">
    <property type="entry name" value="C1-like_sf"/>
</dbReference>
<evidence type="ECO:0000313" key="14">
    <source>
        <dbReference type="Proteomes" id="UP000009046"/>
    </source>
</evidence>
<dbReference type="GO" id="GO:1903078">
    <property type="term" value="P:positive regulation of protein localization to plasma membrane"/>
    <property type="evidence" value="ECO:0007669"/>
    <property type="project" value="TreeGrafter"/>
</dbReference>
<keyword evidence="8" id="KW-0862">Zinc</keyword>
<dbReference type="InterPro" id="IPR002219">
    <property type="entry name" value="PKC_DAG/PE"/>
</dbReference>
<protein>
    <submittedName>
        <fullName evidence="12 13">Stac, putative</fullName>
    </submittedName>
</protein>
<dbReference type="eggNOG" id="ENOG502QQ9Q">
    <property type="taxonomic scope" value="Eukaryota"/>
</dbReference>
<dbReference type="Pfam" id="PF00130">
    <property type="entry name" value="C1_1"/>
    <property type="match status" value="1"/>
</dbReference>
<dbReference type="GO" id="GO:0005886">
    <property type="term" value="C:plasma membrane"/>
    <property type="evidence" value="ECO:0007669"/>
    <property type="project" value="UniProtKB-SubCell"/>
</dbReference>
<dbReference type="FunFam" id="3.30.60.20:FF:000056">
    <property type="entry name" value="Uncharacterized protein, isoform C"/>
    <property type="match status" value="1"/>
</dbReference>
<dbReference type="GO" id="GO:0008270">
    <property type="term" value="F:zinc ion binding"/>
    <property type="evidence" value="ECO:0007669"/>
    <property type="project" value="UniProtKB-KW"/>
</dbReference>
<keyword evidence="6" id="KW-0677">Repeat</keyword>
<evidence type="ECO:0000256" key="8">
    <source>
        <dbReference type="ARBA" id="ARBA00022833"/>
    </source>
</evidence>
<feature type="region of interest" description="Disordered" evidence="10">
    <location>
        <begin position="342"/>
        <end position="399"/>
    </location>
</feature>
<feature type="domain" description="Phorbol-ester/DAG-type" evidence="11">
    <location>
        <begin position="404"/>
        <end position="453"/>
    </location>
</feature>
<evidence type="ECO:0000256" key="3">
    <source>
        <dbReference type="ARBA" id="ARBA00022475"/>
    </source>
</evidence>
<dbReference type="RefSeq" id="XP_002428465.1">
    <property type="nucleotide sequence ID" value="XM_002428420.1"/>
</dbReference>
<dbReference type="OrthoDB" id="6250593at2759"/>
<dbReference type="Gene3D" id="1.20.1270.60">
    <property type="entry name" value="Arfaptin homology (AH) domain/BAR domain"/>
    <property type="match status" value="1"/>
</dbReference>
<feature type="region of interest" description="Disordered" evidence="10">
    <location>
        <begin position="718"/>
        <end position="755"/>
    </location>
</feature>
<evidence type="ECO:0000256" key="6">
    <source>
        <dbReference type="ARBA" id="ARBA00022737"/>
    </source>
</evidence>
<evidence type="ECO:0000256" key="9">
    <source>
        <dbReference type="ARBA" id="ARBA00023136"/>
    </source>
</evidence>
<reference evidence="12" key="2">
    <citation type="submission" date="2007-04" db="EMBL/GenBank/DDBJ databases">
        <title>The genome of the human body louse.</title>
        <authorList>
            <consortium name="The Human Body Louse Genome Consortium"/>
            <person name="Kirkness E."/>
            <person name="Walenz B."/>
            <person name="Hass B."/>
            <person name="Bruggner R."/>
            <person name="Strausberg R."/>
        </authorList>
    </citation>
    <scope>NUCLEOTIDE SEQUENCE</scope>
    <source>
        <strain evidence="12">USDA</strain>
    </source>
</reference>
<evidence type="ECO:0000313" key="13">
    <source>
        <dbReference type="EnsemblMetazoa" id="PHUM381720-PA"/>
    </source>
</evidence>
<sequence>MQVLVSNFRKKNTEFRKEKPSCPSSLFHSWEVFLQEVEMDSKNHSEIASILARQISRPLLEKSFFRKIQSRKVFSHRDTYENYVKQAEDKLGKTRIEYKTAYLAYMNNPSTQTLSNYVASHNEYVSQLHFTNGMLNQYHSETLPSILQEVENIYNDLCAKVSDSILQVAETISSRAQEQAKRYDGLTSQCKLVQGSSDLMHLVRSTTTPSNHPPVRRHFAPPQPPPPPSQTDGGQMQESSSSTNLPPSLKNEIILDRLTTSQVREKHDSAKKEHLDLESQAKQLSDALLTLTRVQQRSIDSNLFNKVNELQEDISVKQQELNMVLIRLAGVKAQKELFSNKIETPETGRERKMSSSSTGSMKSKWMKAFKSLKTPPANGNSSKDADKKNGKDGGVVTFSSDPSAHAFQDYTYKKITPCDVCSQVLRGHTRQGLKCRVCKLNVHFDCQNKAPKCQQKSRLLRRQKSTSEIDTKLQESQQQQQQQHEEETSLGWKLIRQRKEQNFFKGGFHLLPSTKAVGRKSQPNPDCEMSSSKVYRVIKQVSDISCSTKNSNAQKNIFSNEFQSSSGRGISTKKTKSEYKIEKTCSFDKGILLEKKSEYSFTKQQKNYSRSEYQTTPDFHPNLDFYQHSPPKTYKNRLSDPGVIQLNNAACLGPSAAIGIATSGSSCIDSGSQPRRHQGPLLLKGNASHSIGPVPFATSSDAERTRPFGQPLFLGAASGSSSCSLQENGGVLLKTSLPPTPQPHPRNKNKANKKR</sequence>
<accession>E0VQR1</accession>
<dbReference type="PANTHER" id="PTHR15135:SF7">
    <property type="entry name" value="STAC-LIKE, ISOFORM J"/>
    <property type="match status" value="1"/>
</dbReference>
<dbReference type="SUPFAM" id="SSF57889">
    <property type="entry name" value="Cysteine-rich domain"/>
    <property type="match status" value="1"/>
</dbReference>
<dbReference type="AlphaFoldDB" id="E0VQR1"/>
<dbReference type="EMBL" id="DS235435">
    <property type="protein sequence ID" value="EEB15727.1"/>
    <property type="molecule type" value="Genomic_DNA"/>
</dbReference>
<dbReference type="GeneID" id="8237257"/>
<dbReference type="GO" id="GO:0005737">
    <property type="term" value="C:cytoplasm"/>
    <property type="evidence" value="ECO:0007669"/>
    <property type="project" value="UniProtKB-SubCell"/>
</dbReference>
<dbReference type="PROSITE" id="PS00479">
    <property type="entry name" value="ZF_DAG_PE_1"/>
    <property type="match status" value="1"/>
</dbReference>
<gene>
    <name evidence="13" type="primary">8237257</name>
    <name evidence="12" type="ORF">Phum_PHUM381720</name>
</gene>
<dbReference type="CDD" id="cd20817">
    <property type="entry name" value="C1_Stac"/>
    <property type="match status" value="1"/>
</dbReference>
<dbReference type="GO" id="GO:0003009">
    <property type="term" value="P:skeletal muscle contraction"/>
    <property type="evidence" value="ECO:0007669"/>
    <property type="project" value="TreeGrafter"/>
</dbReference>
<dbReference type="KEGG" id="phu:Phum_PHUM381720"/>
<dbReference type="Gene3D" id="3.30.60.20">
    <property type="match status" value="1"/>
</dbReference>
<evidence type="ECO:0000256" key="5">
    <source>
        <dbReference type="ARBA" id="ARBA00022723"/>
    </source>
</evidence>
<dbReference type="PROSITE" id="PS50081">
    <property type="entry name" value="ZF_DAG_PE_2"/>
    <property type="match status" value="1"/>
</dbReference>
<reference evidence="12" key="1">
    <citation type="submission" date="2007-04" db="EMBL/GenBank/DDBJ databases">
        <title>Annotation of Pediculus humanus corporis strain USDA.</title>
        <authorList>
            <person name="Kirkness E."/>
            <person name="Hannick L."/>
            <person name="Hass B."/>
            <person name="Bruggner R."/>
            <person name="Lawson D."/>
            <person name="Bidwell S."/>
            <person name="Joardar V."/>
            <person name="Caler E."/>
            <person name="Walenz B."/>
            <person name="Inman J."/>
            <person name="Schobel S."/>
            <person name="Galinsky K."/>
            <person name="Amedeo P."/>
            <person name="Strausberg R."/>
        </authorList>
    </citation>
    <scope>NUCLEOTIDE SEQUENCE</scope>
    <source>
        <strain evidence="12">USDA</strain>
    </source>
</reference>
<keyword evidence="5" id="KW-0479">Metal-binding</keyword>
<keyword evidence="3" id="KW-1003">Cell membrane</keyword>
<proteinExistence type="predicted"/>
<name>E0VQR1_PEDHC</name>
<dbReference type="EMBL" id="AAZO01004459">
    <property type="status" value="NOT_ANNOTATED_CDS"/>
    <property type="molecule type" value="Genomic_DNA"/>
</dbReference>
<organism>
    <name type="scientific">Pediculus humanus subsp. corporis</name>
    <name type="common">Body louse</name>
    <dbReference type="NCBI Taxonomy" id="121224"/>
    <lineage>
        <taxon>Eukaryota</taxon>
        <taxon>Metazoa</taxon>
        <taxon>Ecdysozoa</taxon>
        <taxon>Arthropoda</taxon>
        <taxon>Hexapoda</taxon>
        <taxon>Insecta</taxon>
        <taxon>Pterygota</taxon>
        <taxon>Neoptera</taxon>
        <taxon>Paraneoptera</taxon>
        <taxon>Psocodea</taxon>
        <taxon>Troctomorpha</taxon>
        <taxon>Phthiraptera</taxon>
        <taxon>Anoplura</taxon>
        <taxon>Pediculidae</taxon>
        <taxon>Pediculus</taxon>
    </lineage>
</organism>
<keyword evidence="9" id="KW-0472">Membrane</keyword>
<evidence type="ECO:0000256" key="1">
    <source>
        <dbReference type="ARBA" id="ARBA00004413"/>
    </source>
</evidence>
<dbReference type="InParanoid" id="E0VQR1"/>
<feature type="compositionally biased region" description="Basic residues" evidence="10">
    <location>
        <begin position="745"/>
        <end position="755"/>
    </location>
</feature>
<evidence type="ECO:0000256" key="10">
    <source>
        <dbReference type="SAM" id="MobiDB-lite"/>
    </source>
</evidence>
<feature type="region of interest" description="Disordered" evidence="10">
    <location>
        <begin position="457"/>
        <end position="489"/>
    </location>
</feature>
<evidence type="ECO:0000256" key="4">
    <source>
        <dbReference type="ARBA" id="ARBA00022490"/>
    </source>
</evidence>
<dbReference type="Proteomes" id="UP000009046">
    <property type="component" value="Unassembled WGS sequence"/>
</dbReference>
<dbReference type="SMART" id="SM00109">
    <property type="entry name" value="C1"/>
    <property type="match status" value="1"/>
</dbReference>
<evidence type="ECO:0000313" key="12">
    <source>
        <dbReference type="EMBL" id="EEB15727.1"/>
    </source>
</evidence>
<dbReference type="VEuPathDB" id="VectorBase:PHUM381720"/>
<feature type="compositionally biased region" description="Polar residues" evidence="10">
    <location>
        <begin position="230"/>
        <end position="246"/>
    </location>
</feature>
<evidence type="ECO:0000256" key="2">
    <source>
        <dbReference type="ARBA" id="ARBA00004496"/>
    </source>
</evidence>
<evidence type="ECO:0000259" key="11">
    <source>
        <dbReference type="PROSITE" id="PS50081"/>
    </source>
</evidence>
<dbReference type="HOGENOM" id="CLU_021446_0_0_1"/>
<reference evidence="13" key="3">
    <citation type="submission" date="2021-02" db="UniProtKB">
        <authorList>
            <consortium name="EnsemblMetazoa"/>
        </authorList>
    </citation>
    <scope>IDENTIFICATION</scope>
    <source>
        <strain evidence="13">USDA</strain>
    </source>
</reference>
<dbReference type="EnsemblMetazoa" id="PHUM381720-RA">
    <property type="protein sequence ID" value="PHUM381720-PA"/>
    <property type="gene ID" value="PHUM381720"/>
</dbReference>
<feature type="compositionally biased region" description="Basic and acidic residues" evidence="10">
    <location>
        <begin position="343"/>
        <end position="353"/>
    </location>
</feature>
<keyword evidence="14" id="KW-1185">Reference proteome</keyword>
<dbReference type="InterPro" id="IPR039688">
    <property type="entry name" value="STAC1/2/3"/>
</dbReference>
<dbReference type="STRING" id="121224.E0VQR1"/>
<evidence type="ECO:0000256" key="7">
    <source>
        <dbReference type="ARBA" id="ARBA00022771"/>
    </source>
</evidence>